<keyword evidence="11" id="KW-1185">Reference proteome</keyword>
<keyword evidence="5 7" id="KW-0560">Oxidoreductase</keyword>
<dbReference type="Gene3D" id="3.40.50.720">
    <property type="entry name" value="NAD(P)-binding Rossmann-like Domain"/>
    <property type="match status" value="2"/>
</dbReference>
<evidence type="ECO:0000256" key="2">
    <source>
        <dbReference type="ARBA" id="ARBA00011881"/>
    </source>
</evidence>
<dbReference type="STRING" id="299467.A0A443S805"/>
<name>A0A443S805_9ACAR</name>
<evidence type="ECO:0000256" key="5">
    <source>
        <dbReference type="ARBA" id="ARBA00023002"/>
    </source>
</evidence>
<evidence type="ECO:0000256" key="6">
    <source>
        <dbReference type="ARBA" id="ARBA00023027"/>
    </source>
</evidence>
<dbReference type="SUPFAM" id="SSF51735">
    <property type="entry name" value="NAD(P)-binding Rossmann-fold domains"/>
    <property type="match status" value="1"/>
</dbReference>
<dbReference type="SUPFAM" id="SSF52283">
    <property type="entry name" value="Formate/glycerate dehydrogenase catalytic domain-like"/>
    <property type="match status" value="1"/>
</dbReference>
<dbReference type="GO" id="GO:0004617">
    <property type="term" value="F:phosphoglycerate dehydrogenase activity"/>
    <property type="evidence" value="ECO:0007669"/>
    <property type="project" value="TreeGrafter"/>
</dbReference>
<sequence>MTAIQIKRVLISDPTDAIVTNILSAKNIEVDTKTGLSKQQLLDTIKDYDALVVRSGTQVTKDVIEAGTQLKVIGRAGVGVDNIDVDAAKSKGIVVINAPGGNTLSAAELTCCMIMNLSRRVPQACAALKGGVWDRKTYMGTELYGKTLAIVGLGRIGREVATRMQAFGMKTIGFDPLVPADVSKTFGVESYALDELWSKADYITLHVPLIKATKHMINEDVLKKCKKGVKIVNVARGGTIDEDALLRQLQSGHVGGAGLDVFEEEPPKNKALLEHPLVVCTPHLGASTVEAQVKVAEEIAIQFLDLMEGKTVPGKV</sequence>
<dbReference type="PROSITE" id="PS00065">
    <property type="entry name" value="D_2_HYDROXYACID_DH_1"/>
    <property type="match status" value="1"/>
</dbReference>
<organism evidence="10 11">
    <name type="scientific">Leptotrombidium deliense</name>
    <dbReference type="NCBI Taxonomy" id="299467"/>
    <lineage>
        <taxon>Eukaryota</taxon>
        <taxon>Metazoa</taxon>
        <taxon>Ecdysozoa</taxon>
        <taxon>Arthropoda</taxon>
        <taxon>Chelicerata</taxon>
        <taxon>Arachnida</taxon>
        <taxon>Acari</taxon>
        <taxon>Acariformes</taxon>
        <taxon>Trombidiformes</taxon>
        <taxon>Prostigmata</taxon>
        <taxon>Anystina</taxon>
        <taxon>Parasitengona</taxon>
        <taxon>Trombiculoidea</taxon>
        <taxon>Trombiculidae</taxon>
        <taxon>Leptotrombidium</taxon>
    </lineage>
</organism>
<dbReference type="InterPro" id="IPR006140">
    <property type="entry name" value="D-isomer_DH_NAD-bd"/>
</dbReference>
<dbReference type="Pfam" id="PF00389">
    <property type="entry name" value="2-Hacid_dh"/>
    <property type="match status" value="1"/>
</dbReference>
<dbReference type="Proteomes" id="UP000288716">
    <property type="component" value="Unassembled WGS sequence"/>
</dbReference>
<accession>A0A443S805</accession>
<dbReference type="InterPro" id="IPR006139">
    <property type="entry name" value="D-isomer_2_OHA_DH_cat_dom"/>
</dbReference>
<feature type="domain" description="D-isomer specific 2-hydroxyacid dehydrogenase catalytic" evidence="8">
    <location>
        <begin position="9"/>
        <end position="316"/>
    </location>
</feature>
<evidence type="ECO:0000259" key="9">
    <source>
        <dbReference type="Pfam" id="PF02826"/>
    </source>
</evidence>
<dbReference type="InterPro" id="IPR029752">
    <property type="entry name" value="D-isomer_DH_CS1"/>
</dbReference>
<dbReference type="Pfam" id="PF02826">
    <property type="entry name" value="2-Hacid_dh_C"/>
    <property type="match status" value="1"/>
</dbReference>
<evidence type="ECO:0000256" key="1">
    <source>
        <dbReference type="ARBA" id="ARBA00005854"/>
    </source>
</evidence>
<feature type="domain" description="D-isomer specific 2-hydroxyacid dehydrogenase NAD-binding" evidence="9">
    <location>
        <begin position="113"/>
        <end position="285"/>
    </location>
</feature>
<keyword evidence="3" id="KW-0597">Phosphoprotein</keyword>
<dbReference type="FunFam" id="3.40.50.720:FF:000021">
    <property type="entry name" value="D-3-phosphoglycerate dehydrogenase"/>
    <property type="match status" value="1"/>
</dbReference>
<evidence type="ECO:0000256" key="4">
    <source>
        <dbReference type="ARBA" id="ARBA00022990"/>
    </source>
</evidence>
<dbReference type="EMBL" id="NCKV01006057">
    <property type="protein sequence ID" value="RWS23686.1"/>
    <property type="molecule type" value="Genomic_DNA"/>
</dbReference>
<dbReference type="AlphaFoldDB" id="A0A443S805"/>
<comment type="subunit">
    <text evidence="2">Homotetramer.</text>
</comment>
<reference evidence="10 11" key="1">
    <citation type="journal article" date="2018" name="Gigascience">
        <title>Genomes of trombidid mites reveal novel predicted allergens and laterally-transferred genes associated with secondary metabolism.</title>
        <authorList>
            <person name="Dong X."/>
            <person name="Chaisiri K."/>
            <person name="Xia D."/>
            <person name="Armstrong S.D."/>
            <person name="Fang Y."/>
            <person name="Donnelly M.J."/>
            <person name="Kadowaki T."/>
            <person name="McGarry J.W."/>
            <person name="Darby A.C."/>
            <person name="Makepeace B.L."/>
        </authorList>
    </citation>
    <scope>NUCLEOTIDE SEQUENCE [LARGE SCALE GENOMIC DNA]</scope>
    <source>
        <strain evidence="10">UoL-UT</strain>
    </source>
</reference>
<evidence type="ECO:0000256" key="7">
    <source>
        <dbReference type="RuleBase" id="RU003719"/>
    </source>
</evidence>
<evidence type="ECO:0000256" key="3">
    <source>
        <dbReference type="ARBA" id="ARBA00022553"/>
    </source>
</evidence>
<dbReference type="CDD" id="cd12173">
    <property type="entry name" value="PGDH_4"/>
    <property type="match status" value="1"/>
</dbReference>
<dbReference type="VEuPathDB" id="VectorBase:LDEU008354"/>
<comment type="similarity">
    <text evidence="1 7">Belongs to the D-isomer specific 2-hydroxyacid dehydrogenase family.</text>
</comment>
<dbReference type="OrthoDB" id="1621027at2759"/>
<keyword evidence="6" id="KW-0520">NAD</keyword>
<evidence type="ECO:0000259" key="8">
    <source>
        <dbReference type="Pfam" id="PF00389"/>
    </source>
</evidence>
<evidence type="ECO:0000313" key="10">
    <source>
        <dbReference type="EMBL" id="RWS23686.1"/>
    </source>
</evidence>
<gene>
    <name evidence="10" type="ORF">B4U80_06147</name>
</gene>
<proteinExistence type="inferred from homology"/>
<protein>
    <submittedName>
        <fullName evidence="10">D-3-phosphoglycerate dehydrogenase-like protein</fullName>
    </submittedName>
</protein>
<keyword evidence="4" id="KW-0007">Acetylation</keyword>
<evidence type="ECO:0000313" key="11">
    <source>
        <dbReference type="Proteomes" id="UP000288716"/>
    </source>
</evidence>
<dbReference type="PANTHER" id="PTHR42938:SF22">
    <property type="entry name" value="D-3-PHOSPHOGLYCERATE DEHYDROGENASE"/>
    <property type="match status" value="1"/>
</dbReference>
<comment type="caution">
    <text evidence="10">The sequence shown here is derived from an EMBL/GenBank/DDBJ whole genome shotgun (WGS) entry which is preliminary data.</text>
</comment>
<dbReference type="GO" id="GO:0051287">
    <property type="term" value="F:NAD binding"/>
    <property type="evidence" value="ECO:0007669"/>
    <property type="project" value="InterPro"/>
</dbReference>
<dbReference type="InterPro" id="IPR036291">
    <property type="entry name" value="NAD(P)-bd_dom_sf"/>
</dbReference>
<dbReference type="PANTHER" id="PTHR42938">
    <property type="entry name" value="FORMATE DEHYDROGENASE 1"/>
    <property type="match status" value="1"/>
</dbReference>